<dbReference type="CDD" id="cd24013">
    <property type="entry name" value="ASKHA_ATPase_BT3980-like"/>
    <property type="match status" value="1"/>
</dbReference>
<protein>
    <recommendedName>
        <fullName evidence="3">DUF3822 domain-containing protein</fullName>
    </recommendedName>
</protein>
<dbReference type="Pfam" id="PF12864">
    <property type="entry name" value="DUF3822"/>
    <property type="match status" value="1"/>
</dbReference>
<proteinExistence type="predicted"/>
<dbReference type="Gene3D" id="3.30.420.260">
    <property type="match status" value="1"/>
</dbReference>
<dbReference type="EMBL" id="LQRT01000002">
    <property type="protein sequence ID" value="KZS41970.1"/>
    <property type="molecule type" value="Genomic_DNA"/>
</dbReference>
<dbReference type="Proteomes" id="UP000076715">
    <property type="component" value="Unassembled WGS sequence"/>
</dbReference>
<accession>A0A163C1A7</accession>
<dbReference type="OrthoDB" id="658622at2"/>
<evidence type="ECO:0000313" key="2">
    <source>
        <dbReference type="Proteomes" id="UP000076715"/>
    </source>
</evidence>
<dbReference type="Gene3D" id="3.30.420.250">
    <property type="match status" value="1"/>
</dbReference>
<sequence length="275" mass="32167">MVQTTNNNIDNTSKKLSIQVSLNGLSFCTRDAIDHTILTVEQENFGIQLTPEQILNKIKYTFDTNSNLKENFETVEVIYQNDLYTLVPKPLFDENQAKEYLNYTVKVFDNDFIAFDELNQHDIITVYIPYANIHNFFFETFGSFTYKHSTTILTNALLSQEKNSDDIAVFANMNSKSFDLFVINKGRLILSNTYSHETKEDFLYYLMFATEQLQLNPEEYHLVFLGDIKKNNDYHNIAHQYIRKVSFSNHLLDLKLSPDIRPIEPHQHFVLLSLF</sequence>
<reference evidence="1 2" key="1">
    <citation type="submission" date="2016-01" db="EMBL/GenBank/DDBJ databases">
        <title>The draft genome sequence of Aquimarina sp. RZW4-3-2.</title>
        <authorList>
            <person name="Wang Y."/>
        </authorList>
    </citation>
    <scope>NUCLEOTIDE SEQUENCE [LARGE SCALE GENOMIC DNA]</scope>
    <source>
        <strain evidence="1 2">RZW4-3-2</strain>
    </source>
</reference>
<dbReference type="STRING" id="1642818.AWE51_00580"/>
<gene>
    <name evidence="1" type="ORF">AWE51_00580</name>
</gene>
<dbReference type="AlphaFoldDB" id="A0A163C1A7"/>
<name>A0A163C1A7_9FLAO</name>
<comment type="caution">
    <text evidence="1">The sequence shown here is derived from an EMBL/GenBank/DDBJ whole genome shotgun (WGS) entry which is preliminary data.</text>
</comment>
<dbReference type="RefSeq" id="WP_066308883.1">
    <property type="nucleotide sequence ID" value="NZ_LQRT01000002.1"/>
</dbReference>
<evidence type="ECO:0008006" key="3">
    <source>
        <dbReference type="Google" id="ProtNLM"/>
    </source>
</evidence>
<organism evidence="1 2">
    <name type="scientific">Aquimarina aggregata</name>
    <dbReference type="NCBI Taxonomy" id="1642818"/>
    <lineage>
        <taxon>Bacteria</taxon>
        <taxon>Pseudomonadati</taxon>
        <taxon>Bacteroidota</taxon>
        <taxon>Flavobacteriia</taxon>
        <taxon>Flavobacteriales</taxon>
        <taxon>Flavobacteriaceae</taxon>
        <taxon>Aquimarina</taxon>
    </lineage>
</organism>
<keyword evidence="2" id="KW-1185">Reference proteome</keyword>
<evidence type="ECO:0000313" key="1">
    <source>
        <dbReference type="EMBL" id="KZS41970.1"/>
    </source>
</evidence>
<dbReference type="InterPro" id="IPR024213">
    <property type="entry name" value="DUF3822"/>
</dbReference>